<reference evidence="11" key="1">
    <citation type="submission" date="2025-08" db="UniProtKB">
        <authorList>
            <consortium name="Ensembl"/>
        </authorList>
    </citation>
    <scope>IDENTIFICATION</scope>
</reference>
<evidence type="ECO:0000256" key="4">
    <source>
        <dbReference type="ARBA" id="ARBA00023015"/>
    </source>
</evidence>
<organism evidence="11 12">
    <name type="scientific">Neogobius melanostomus</name>
    <name type="common">round goby</name>
    <dbReference type="NCBI Taxonomy" id="47308"/>
    <lineage>
        <taxon>Eukaryota</taxon>
        <taxon>Metazoa</taxon>
        <taxon>Chordata</taxon>
        <taxon>Craniata</taxon>
        <taxon>Vertebrata</taxon>
        <taxon>Euteleostomi</taxon>
        <taxon>Actinopterygii</taxon>
        <taxon>Neopterygii</taxon>
        <taxon>Teleostei</taxon>
        <taxon>Neoteleostei</taxon>
        <taxon>Acanthomorphata</taxon>
        <taxon>Gobiaria</taxon>
        <taxon>Gobiiformes</taxon>
        <taxon>Gobioidei</taxon>
        <taxon>Gobiidae</taxon>
        <taxon>Benthophilinae</taxon>
        <taxon>Neogobiini</taxon>
        <taxon>Neogobius</taxon>
    </lineage>
</organism>
<evidence type="ECO:0000313" key="11">
    <source>
        <dbReference type="Ensembl" id="ENSNMLP00000018845.1"/>
    </source>
</evidence>
<feature type="domain" description="MYND-type" evidence="10">
    <location>
        <begin position="309"/>
        <end position="345"/>
    </location>
</feature>
<dbReference type="PROSITE" id="PS01360">
    <property type="entry name" value="ZF_MYND_1"/>
    <property type="match status" value="1"/>
</dbReference>
<evidence type="ECO:0000256" key="3">
    <source>
        <dbReference type="ARBA" id="ARBA00022833"/>
    </source>
</evidence>
<evidence type="ECO:0000256" key="2">
    <source>
        <dbReference type="ARBA" id="ARBA00022771"/>
    </source>
</evidence>
<evidence type="ECO:0000256" key="1">
    <source>
        <dbReference type="ARBA" id="ARBA00022723"/>
    </source>
</evidence>
<accession>A0A8C6TC49</accession>
<dbReference type="AlphaFoldDB" id="A0A8C6TC49"/>
<keyword evidence="6" id="KW-0804">Transcription</keyword>
<reference evidence="11" key="2">
    <citation type="submission" date="2025-09" db="UniProtKB">
        <authorList>
            <consortium name="Ensembl"/>
        </authorList>
    </citation>
    <scope>IDENTIFICATION</scope>
</reference>
<name>A0A8C6TC49_9GOBI</name>
<feature type="region of interest" description="Disordered" evidence="9">
    <location>
        <begin position="115"/>
        <end position="141"/>
    </location>
</feature>
<evidence type="ECO:0000256" key="8">
    <source>
        <dbReference type="PROSITE-ProRule" id="PRU00134"/>
    </source>
</evidence>
<feature type="compositionally biased region" description="Basic and acidic residues" evidence="9">
    <location>
        <begin position="125"/>
        <end position="135"/>
    </location>
</feature>
<evidence type="ECO:0000256" key="9">
    <source>
        <dbReference type="SAM" id="MobiDB-lite"/>
    </source>
</evidence>
<dbReference type="PANTHER" id="PTHR10237">
    <property type="entry name" value="DEFORMED EPIDERMAL AUTOREGULATORY FACTOR 1 HOMOLOG SUPPRESSIN"/>
    <property type="match status" value="1"/>
</dbReference>
<evidence type="ECO:0000256" key="7">
    <source>
        <dbReference type="ARBA" id="ARBA00023242"/>
    </source>
</evidence>
<keyword evidence="12" id="KW-1185">Reference proteome</keyword>
<dbReference type="GO" id="GO:0003677">
    <property type="term" value="F:DNA binding"/>
    <property type="evidence" value="ECO:0007669"/>
    <property type="project" value="UniProtKB-KW"/>
</dbReference>
<dbReference type="Gene3D" id="6.10.140.2220">
    <property type="match status" value="1"/>
</dbReference>
<protein>
    <recommendedName>
        <fullName evidence="10">MYND-type domain-containing protein</fullName>
    </recommendedName>
</protein>
<sequence>MPRDQRHPLQEPARLRRQRALRQTQSAVVHSHRVRGFGRTRQQQGLEEEHSIRRETAALPHPGWYPGSSRRLLHLCFMLRRHRSVFEGRGVASVRANHFGRSGASVCPVQKEEERWGSSSHSHKERPACHEEPHSHSRHHIHGDALRTDRHDNGYSEFRACGVGGNICSGYVARGVHQRYSADGVARVSRGPAARPDQGPSGAELSHQGAGLTLEVGSEGGVSPPDNQQVDKNTWVYLEEMANTLLSNAQQLKSLIEQARHGVAIGKELRKECSVLNQSFQSQMGFPHPDDSDARSSSDINEIIMNQMCVNCGRVAMTECNVCHKVNYCSNFCQRKDWKDHQLTCTGAVQDEDQLPTLSIDKIK</sequence>
<evidence type="ECO:0000256" key="5">
    <source>
        <dbReference type="ARBA" id="ARBA00023125"/>
    </source>
</evidence>
<dbReference type="PANTHER" id="PTHR10237:SF1">
    <property type="entry name" value="DEFORMED EPIDERMAL AUTOREGULATORY FACTOR 1 HOMOLOG"/>
    <property type="match status" value="1"/>
</dbReference>
<dbReference type="Ensembl" id="ENSNMLT00000021188.1">
    <property type="protein sequence ID" value="ENSNMLP00000018845.1"/>
    <property type="gene ID" value="ENSNMLG00000012389.1"/>
</dbReference>
<dbReference type="GO" id="GO:0000981">
    <property type="term" value="F:DNA-binding transcription factor activity, RNA polymerase II-specific"/>
    <property type="evidence" value="ECO:0007669"/>
    <property type="project" value="TreeGrafter"/>
</dbReference>
<dbReference type="SUPFAM" id="SSF144232">
    <property type="entry name" value="HIT/MYND zinc finger-like"/>
    <property type="match status" value="1"/>
</dbReference>
<keyword evidence="5" id="KW-0238">DNA-binding</keyword>
<dbReference type="InterPro" id="IPR024119">
    <property type="entry name" value="TF_DEAF-1"/>
</dbReference>
<dbReference type="Proteomes" id="UP000694523">
    <property type="component" value="Unplaced"/>
</dbReference>
<dbReference type="GO" id="GO:0008270">
    <property type="term" value="F:zinc ion binding"/>
    <property type="evidence" value="ECO:0007669"/>
    <property type="project" value="UniProtKB-KW"/>
</dbReference>
<proteinExistence type="predicted"/>
<keyword evidence="3" id="KW-0862">Zinc</keyword>
<evidence type="ECO:0000313" key="12">
    <source>
        <dbReference type="Proteomes" id="UP000694523"/>
    </source>
</evidence>
<dbReference type="GO" id="GO:0005634">
    <property type="term" value="C:nucleus"/>
    <property type="evidence" value="ECO:0007669"/>
    <property type="project" value="TreeGrafter"/>
</dbReference>
<dbReference type="InterPro" id="IPR002893">
    <property type="entry name" value="Znf_MYND"/>
</dbReference>
<keyword evidence="2 8" id="KW-0863">Zinc-finger</keyword>
<keyword evidence="7" id="KW-0539">Nucleus</keyword>
<evidence type="ECO:0000259" key="10">
    <source>
        <dbReference type="PROSITE" id="PS50865"/>
    </source>
</evidence>
<keyword evidence="1" id="KW-0479">Metal-binding</keyword>
<evidence type="ECO:0000256" key="6">
    <source>
        <dbReference type="ARBA" id="ARBA00023163"/>
    </source>
</evidence>
<dbReference type="Pfam" id="PF01753">
    <property type="entry name" value="zf-MYND"/>
    <property type="match status" value="1"/>
</dbReference>
<keyword evidence="4" id="KW-0805">Transcription regulation</keyword>
<dbReference type="PROSITE" id="PS50865">
    <property type="entry name" value="ZF_MYND_2"/>
    <property type="match status" value="1"/>
</dbReference>